<reference evidence="2 3" key="1">
    <citation type="journal article" date="2016" name="Sci. Rep.">
        <title>Penicillium arizonense, a new, genome sequenced fungal species, reveals a high chemical diversity in secreted metabolites.</title>
        <authorList>
            <person name="Grijseels S."/>
            <person name="Nielsen J.C."/>
            <person name="Randelovic M."/>
            <person name="Nielsen J."/>
            <person name="Nielsen K.F."/>
            <person name="Workman M."/>
            <person name="Frisvad J.C."/>
        </authorList>
    </citation>
    <scope>NUCLEOTIDE SEQUENCE [LARGE SCALE GENOMIC DNA]</scope>
    <source>
        <strain evidence="2 3">CBS 141311</strain>
    </source>
</reference>
<feature type="compositionally biased region" description="Basic and acidic residues" evidence="1">
    <location>
        <begin position="1"/>
        <end position="20"/>
    </location>
</feature>
<protein>
    <submittedName>
        <fullName evidence="2">Uncharacterized protein</fullName>
    </submittedName>
</protein>
<keyword evidence="3" id="KW-1185">Reference proteome</keyword>
<organism evidence="2 3">
    <name type="scientific">Penicillium arizonense</name>
    <dbReference type="NCBI Taxonomy" id="1835702"/>
    <lineage>
        <taxon>Eukaryota</taxon>
        <taxon>Fungi</taxon>
        <taxon>Dikarya</taxon>
        <taxon>Ascomycota</taxon>
        <taxon>Pezizomycotina</taxon>
        <taxon>Eurotiomycetes</taxon>
        <taxon>Eurotiomycetidae</taxon>
        <taxon>Eurotiales</taxon>
        <taxon>Aspergillaceae</taxon>
        <taxon>Penicillium</taxon>
    </lineage>
</organism>
<dbReference type="EMBL" id="LXJU01000043">
    <property type="protein sequence ID" value="OGE47492.1"/>
    <property type="molecule type" value="Genomic_DNA"/>
</dbReference>
<dbReference type="RefSeq" id="XP_022482951.1">
    <property type="nucleotide sequence ID" value="XM_022637221.1"/>
</dbReference>
<sequence>MPDFFRRASDAFHHRQRQDSTDSTDVPKSPDAAKAPEQEPLNQKSESAQPDSHDNEAFAGRATDNVANPKKRRHWGWGHHQGNKPETKQQPSREQKDNTDWVVGT</sequence>
<dbReference type="AlphaFoldDB" id="A0A1F5L2R4"/>
<dbReference type="GeneID" id="34581955"/>
<feature type="compositionally biased region" description="Basic and acidic residues" evidence="1">
    <location>
        <begin position="83"/>
        <end position="99"/>
    </location>
</feature>
<evidence type="ECO:0000313" key="3">
    <source>
        <dbReference type="Proteomes" id="UP000177622"/>
    </source>
</evidence>
<gene>
    <name evidence="2" type="ORF">PENARI_c043G11228</name>
</gene>
<dbReference type="Proteomes" id="UP000177622">
    <property type="component" value="Unassembled WGS sequence"/>
</dbReference>
<feature type="region of interest" description="Disordered" evidence="1">
    <location>
        <begin position="1"/>
        <end position="105"/>
    </location>
</feature>
<accession>A0A1F5L2R4</accession>
<name>A0A1F5L2R4_PENAI</name>
<proteinExistence type="predicted"/>
<dbReference type="OrthoDB" id="4367922at2759"/>
<evidence type="ECO:0000313" key="2">
    <source>
        <dbReference type="EMBL" id="OGE47492.1"/>
    </source>
</evidence>
<comment type="caution">
    <text evidence="2">The sequence shown here is derived from an EMBL/GenBank/DDBJ whole genome shotgun (WGS) entry which is preliminary data.</text>
</comment>
<evidence type="ECO:0000256" key="1">
    <source>
        <dbReference type="SAM" id="MobiDB-lite"/>
    </source>
</evidence>
<feature type="compositionally biased region" description="Polar residues" evidence="1">
    <location>
        <begin position="40"/>
        <end position="50"/>
    </location>
</feature>